<dbReference type="OMA" id="HMGTETC"/>
<dbReference type="SUPFAM" id="SSF51735">
    <property type="entry name" value="NAD(P)-binding Rossmann-fold domains"/>
    <property type="match status" value="1"/>
</dbReference>
<dbReference type="GO" id="GO:0030267">
    <property type="term" value="F:glyoxylate reductase (NADPH) activity"/>
    <property type="evidence" value="ECO:0007669"/>
    <property type="project" value="TreeGrafter"/>
</dbReference>
<sequence>MPTALRATFVVVRLSSSCHIRLNSAADIIIDMTASKSALLIGKITHARKEWEALGTLLTLKEYGEGSREDFLKRLKAGDYDDVVGIYRSNDSTVVTGPFDQELIQQLPKSLQYVTHNGAGYDNIDVPAITKREIQVSSTPIAVDDATADVALLLMLGALRRVTIPFNAVRKGEWRGKGFGLGHDPKKKVLGILGMGGIGQAVAQRAKAFGMSIQYHNRSRLPESKEQGAKYVSFGELLKTSDVLSLNLALNPSTRHIIGKPEFEKMKDGIIIVNTARGPIIDEGALVDALNSGKVFSAGLDVFEEEPKIHPGLLENENAVLLPHIGTATWETQRDMEVLVLENLKSAIEGKGLLTQIPEQKK</sequence>
<gene>
    <name evidence="7" type="ORF">DOTSEDRAFT_43440</name>
</gene>
<feature type="domain" description="D-isomer specific 2-hydroxyacid dehydrogenase catalytic" evidence="5">
    <location>
        <begin position="91"/>
        <end position="354"/>
    </location>
</feature>
<dbReference type="InterPro" id="IPR029753">
    <property type="entry name" value="D-isomer_DH_CS"/>
</dbReference>
<evidence type="ECO:0000313" key="7">
    <source>
        <dbReference type="EMBL" id="EME45012.1"/>
    </source>
</evidence>
<dbReference type="InterPro" id="IPR006140">
    <property type="entry name" value="D-isomer_DH_NAD-bd"/>
</dbReference>
<organism evidence="7 8">
    <name type="scientific">Dothistroma septosporum (strain NZE10 / CBS 128990)</name>
    <name type="common">Red band needle blight fungus</name>
    <name type="synonym">Mycosphaerella pini</name>
    <dbReference type="NCBI Taxonomy" id="675120"/>
    <lineage>
        <taxon>Eukaryota</taxon>
        <taxon>Fungi</taxon>
        <taxon>Dikarya</taxon>
        <taxon>Ascomycota</taxon>
        <taxon>Pezizomycotina</taxon>
        <taxon>Dothideomycetes</taxon>
        <taxon>Dothideomycetidae</taxon>
        <taxon>Mycosphaerellales</taxon>
        <taxon>Mycosphaerellaceae</taxon>
        <taxon>Dothistroma</taxon>
    </lineage>
</organism>
<protein>
    <submittedName>
        <fullName evidence="7">Uncharacterized protein</fullName>
    </submittedName>
</protein>
<keyword evidence="8" id="KW-1185">Reference proteome</keyword>
<evidence type="ECO:0000259" key="6">
    <source>
        <dbReference type="Pfam" id="PF02826"/>
    </source>
</evidence>
<evidence type="ECO:0000256" key="2">
    <source>
        <dbReference type="ARBA" id="ARBA00023002"/>
    </source>
</evidence>
<dbReference type="AlphaFoldDB" id="N1PNN1"/>
<accession>N1PNN1</accession>
<dbReference type="STRING" id="675120.N1PNN1"/>
<keyword evidence="3" id="KW-0520">NAD</keyword>
<dbReference type="PANTHER" id="PTHR10996">
    <property type="entry name" value="2-HYDROXYACID DEHYDROGENASE-RELATED"/>
    <property type="match status" value="1"/>
</dbReference>
<dbReference type="Proteomes" id="UP000016933">
    <property type="component" value="Unassembled WGS sequence"/>
</dbReference>
<reference evidence="7 8" key="2">
    <citation type="journal article" date="2012" name="PLoS Pathog.">
        <title>Diverse lifestyles and strategies of plant pathogenesis encoded in the genomes of eighteen Dothideomycetes fungi.</title>
        <authorList>
            <person name="Ohm R.A."/>
            <person name="Feau N."/>
            <person name="Henrissat B."/>
            <person name="Schoch C.L."/>
            <person name="Horwitz B.A."/>
            <person name="Barry K.W."/>
            <person name="Condon B.J."/>
            <person name="Copeland A.C."/>
            <person name="Dhillon B."/>
            <person name="Glaser F."/>
            <person name="Hesse C.N."/>
            <person name="Kosti I."/>
            <person name="LaButti K."/>
            <person name="Lindquist E.A."/>
            <person name="Lucas S."/>
            <person name="Salamov A.A."/>
            <person name="Bradshaw R.E."/>
            <person name="Ciuffetti L."/>
            <person name="Hamelin R.C."/>
            <person name="Kema G.H.J."/>
            <person name="Lawrence C."/>
            <person name="Scott J.A."/>
            <person name="Spatafora J.W."/>
            <person name="Turgeon B.G."/>
            <person name="de Wit P.J.G.M."/>
            <person name="Zhong S."/>
            <person name="Goodwin S.B."/>
            <person name="Grigoriev I.V."/>
        </authorList>
    </citation>
    <scope>NUCLEOTIDE SEQUENCE [LARGE SCALE GENOMIC DNA]</scope>
    <source>
        <strain evidence="8">NZE10 / CBS 128990</strain>
    </source>
</reference>
<dbReference type="PANTHER" id="PTHR10996:SF257">
    <property type="entry name" value="GLYOXYLATE REDUCTASE 1"/>
    <property type="match status" value="1"/>
</dbReference>
<keyword evidence="2 4" id="KW-0560">Oxidoreductase</keyword>
<dbReference type="PROSITE" id="PS00065">
    <property type="entry name" value="D_2_HYDROXYACID_DH_1"/>
    <property type="match status" value="1"/>
</dbReference>
<reference evidence="8" key="1">
    <citation type="journal article" date="2012" name="PLoS Genet.">
        <title>The genomes of the fungal plant pathogens Cladosporium fulvum and Dothistroma septosporum reveal adaptation to different hosts and lifestyles but also signatures of common ancestry.</title>
        <authorList>
            <person name="de Wit P.J.G.M."/>
            <person name="van der Burgt A."/>
            <person name="Oekmen B."/>
            <person name="Stergiopoulos I."/>
            <person name="Abd-Elsalam K.A."/>
            <person name="Aerts A.L."/>
            <person name="Bahkali A.H."/>
            <person name="Beenen H.G."/>
            <person name="Chettri P."/>
            <person name="Cox M.P."/>
            <person name="Datema E."/>
            <person name="de Vries R.P."/>
            <person name="Dhillon B."/>
            <person name="Ganley A.R."/>
            <person name="Griffiths S.A."/>
            <person name="Guo Y."/>
            <person name="Hamelin R.C."/>
            <person name="Henrissat B."/>
            <person name="Kabir M.S."/>
            <person name="Jashni M.K."/>
            <person name="Kema G."/>
            <person name="Klaubauf S."/>
            <person name="Lapidus A."/>
            <person name="Levasseur A."/>
            <person name="Lindquist E."/>
            <person name="Mehrabi R."/>
            <person name="Ohm R.A."/>
            <person name="Owen T.J."/>
            <person name="Salamov A."/>
            <person name="Schwelm A."/>
            <person name="Schijlen E."/>
            <person name="Sun H."/>
            <person name="van den Burg H.A."/>
            <person name="van Ham R.C.H.J."/>
            <person name="Zhang S."/>
            <person name="Goodwin S.B."/>
            <person name="Grigoriev I.V."/>
            <person name="Collemare J."/>
            <person name="Bradshaw R.E."/>
        </authorList>
    </citation>
    <scope>NUCLEOTIDE SEQUENCE [LARGE SCALE GENOMIC DNA]</scope>
    <source>
        <strain evidence="8">NZE10 / CBS 128990</strain>
    </source>
</reference>
<dbReference type="InterPro" id="IPR029752">
    <property type="entry name" value="D-isomer_DH_CS1"/>
</dbReference>
<dbReference type="PROSITE" id="PS00671">
    <property type="entry name" value="D_2_HYDROXYACID_DH_3"/>
    <property type="match status" value="1"/>
</dbReference>
<dbReference type="InterPro" id="IPR006139">
    <property type="entry name" value="D-isomer_2_OHA_DH_cat_dom"/>
</dbReference>
<dbReference type="Gene3D" id="3.40.50.720">
    <property type="entry name" value="NAD(P)-binding Rossmann-like Domain"/>
    <property type="match status" value="2"/>
</dbReference>
<dbReference type="InterPro" id="IPR050223">
    <property type="entry name" value="D-isomer_2-hydroxyacid_DH"/>
</dbReference>
<dbReference type="SUPFAM" id="SSF52283">
    <property type="entry name" value="Formate/glycerate dehydrogenase catalytic domain-like"/>
    <property type="match status" value="1"/>
</dbReference>
<dbReference type="GO" id="GO:0016618">
    <property type="term" value="F:hydroxypyruvate reductase [NAD(P)H] activity"/>
    <property type="evidence" value="ECO:0007669"/>
    <property type="project" value="TreeGrafter"/>
</dbReference>
<evidence type="ECO:0000256" key="3">
    <source>
        <dbReference type="ARBA" id="ARBA00023027"/>
    </source>
</evidence>
<dbReference type="GO" id="GO:0051287">
    <property type="term" value="F:NAD binding"/>
    <property type="evidence" value="ECO:0007669"/>
    <property type="project" value="InterPro"/>
</dbReference>
<dbReference type="CDD" id="cd12168">
    <property type="entry name" value="Mand_dh_like"/>
    <property type="match status" value="1"/>
</dbReference>
<dbReference type="OrthoDB" id="9991913at2759"/>
<evidence type="ECO:0000259" key="5">
    <source>
        <dbReference type="Pfam" id="PF00389"/>
    </source>
</evidence>
<dbReference type="HOGENOM" id="CLU_019796_1_2_1"/>
<evidence type="ECO:0000256" key="4">
    <source>
        <dbReference type="RuleBase" id="RU003719"/>
    </source>
</evidence>
<evidence type="ECO:0000256" key="1">
    <source>
        <dbReference type="ARBA" id="ARBA00005854"/>
    </source>
</evidence>
<name>N1PNN1_DOTSN</name>
<dbReference type="FunFam" id="3.40.50.720:FF:000282">
    <property type="entry name" value="Glyoxylate reductase protein"/>
    <property type="match status" value="1"/>
</dbReference>
<dbReference type="Pfam" id="PF02826">
    <property type="entry name" value="2-Hacid_dh_C"/>
    <property type="match status" value="1"/>
</dbReference>
<evidence type="ECO:0000313" key="8">
    <source>
        <dbReference type="Proteomes" id="UP000016933"/>
    </source>
</evidence>
<dbReference type="InterPro" id="IPR036291">
    <property type="entry name" value="NAD(P)-bd_dom_sf"/>
</dbReference>
<comment type="similarity">
    <text evidence="1 4">Belongs to the D-isomer specific 2-hydroxyacid dehydrogenase family.</text>
</comment>
<dbReference type="Pfam" id="PF00389">
    <property type="entry name" value="2-Hacid_dh"/>
    <property type="match status" value="1"/>
</dbReference>
<feature type="domain" description="D-isomer specific 2-hydroxyacid dehydrogenase NAD-binding" evidence="6">
    <location>
        <begin position="153"/>
        <end position="326"/>
    </location>
</feature>
<dbReference type="EMBL" id="KB446538">
    <property type="protein sequence ID" value="EME45012.1"/>
    <property type="molecule type" value="Genomic_DNA"/>
</dbReference>
<dbReference type="eggNOG" id="KOG0069">
    <property type="taxonomic scope" value="Eukaryota"/>
</dbReference>
<proteinExistence type="inferred from homology"/>
<dbReference type="GO" id="GO:0005829">
    <property type="term" value="C:cytosol"/>
    <property type="evidence" value="ECO:0007669"/>
    <property type="project" value="TreeGrafter"/>
</dbReference>